<accession>A0A2P2PGR3</accession>
<sequence length="16" mass="1904">MMTEDILTLTYLNMTN</sequence>
<evidence type="ECO:0000313" key="1">
    <source>
        <dbReference type="EMBL" id="MBX53910.1"/>
    </source>
</evidence>
<protein>
    <submittedName>
        <fullName evidence="1">Uncharacterized protein</fullName>
    </submittedName>
</protein>
<organism evidence="1">
    <name type="scientific">Rhizophora mucronata</name>
    <name type="common">Asiatic mangrove</name>
    <dbReference type="NCBI Taxonomy" id="61149"/>
    <lineage>
        <taxon>Eukaryota</taxon>
        <taxon>Viridiplantae</taxon>
        <taxon>Streptophyta</taxon>
        <taxon>Embryophyta</taxon>
        <taxon>Tracheophyta</taxon>
        <taxon>Spermatophyta</taxon>
        <taxon>Magnoliopsida</taxon>
        <taxon>eudicotyledons</taxon>
        <taxon>Gunneridae</taxon>
        <taxon>Pentapetalae</taxon>
        <taxon>rosids</taxon>
        <taxon>fabids</taxon>
        <taxon>Malpighiales</taxon>
        <taxon>Rhizophoraceae</taxon>
        <taxon>Rhizophora</taxon>
    </lineage>
</organism>
<name>A0A2P2PGR3_RHIMU</name>
<dbReference type="EMBL" id="GGEC01073426">
    <property type="protein sequence ID" value="MBX53910.1"/>
    <property type="molecule type" value="Transcribed_RNA"/>
</dbReference>
<reference evidence="1" key="1">
    <citation type="submission" date="2018-02" db="EMBL/GenBank/DDBJ databases">
        <title>Rhizophora mucronata_Transcriptome.</title>
        <authorList>
            <person name="Meera S.P."/>
            <person name="Sreeshan A."/>
            <person name="Augustine A."/>
        </authorList>
    </citation>
    <scope>NUCLEOTIDE SEQUENCE</scope>
    <source>
        <tissue evidence="1">Leaf</tissue>
    </source>
</reference>
<proteinExistence type="predicted"/>
<dbReference type="AlphaFoldDB" id="A0A2P2PGR3"/>